<organism evidence="2 3">
    <name type="scientific">Tychonema bourrellyi FEM_GT703</name>
    <dbReference type="NCBI Taxonomy" id="2040638"/>
    <lineage>
        <taxon>Bacteria</taxon>
        <taxon>Bacillati</taxon>
        <taxon>Cyanobacteriota</taxon>
        <taxon>Cyanophyceae</taxon>
        <taxon>Oscillatoriophycideae</taxon>
        <taxon>Oscillatoriales</taxon>
        <taxon>Microcoleaceae</taxon>
        <taxon>Tychonema</taxon>
    </lineage>
</organism>
<reference evidence="2" key="1">
    <citation type="submission" date="2017-10" db="EMBL/GenBank/DDBJ databases">
        <title>Draft genome sequence of the planktic cyanobacteria Tychonema bourrellyi isolated from alpine lentic freshwater.</title>
        <authorList>
            <person name="Tett A."/>
            <person name="Armanini F."/>
            <person name="Asnicar F."/>
            <person name="Boscaini A."/>
            <person name="Pasolli E."/>
            <person name="Zolfo M."/>
            <person name="Donati C."/>
            <person name="Salmaso N."/>
            <person name="Segata N."/>
        </authorList>
    </citation>
    <scope>NUCLEOTIDE SEQUENCE</scope>
    <source>
        <strain evidence="2">FEM_GT703</strain>
    </source>
</reference>
<comment type="caution">
    <text evidence="2">The sequence shown here is derived from an EMBL/GenBank/DDBJ whole genome shotgun (WGS) entry which is preliminary data.</text>
</comment>
<dbReference type="InterPro" id="IPR010328">
    <property type="entry name" value="DUF928"/>
</dbReference>
<name>A0A2G4F502_9CYAN</name>
<accession>A0A2G4F502</accession>
<feature type="region of interest" description="Disordered" evidence="1">
    <location>
        <begin position="36"/>
        <end position="68"/>
    </location>
</feature>
<dbReference type="EMBL" id="NXIB02000011">
    <property type="protein sequence ID" value="PHX56830.1"/>
    <property type="molecule type" value="Genomic_DNA"/>
</dbReference>
<dbReference type="Proteomes" id="UP000226442">
    <property type="component" value="Unassembled WGS sequence"/>
</dbReference>
<proteinExistence type="predicted"/>
<evidence type="ECO:0000313" key="3">
    <source>
        <dbReference type="Proteomes" id="UP000226442"/>
    </source>
</evidence>
<sequence length="243" mass="27068">MHPFHFKLAFGIGTILIGITPYSSWLQTSFSVLVTQNPEKPPDKDPPPGRRVRGGDLDPTNPNCKKTSQPLTAIVPANSLGTITSERLTLWFYVPYTSEDITSTEFSVLNRDETDYVYQTQFMMPKIPGIVSISLPLSAKNSLETGNFYRWYLKFKCKGSTSNAPDIETDGWVKRIASTPITTNQINTATPEIWYDAVNNLANRLLASPQDTKLKQEWTDLLKSVGLSNLAQEPLTGPVIISK</sequence>
<dbReference type="AlphaFoldDB" id="A0A2G4F502"/>
<dbReference type="OrthoDB" id="536034at2"/>
<protein>
    <submittedName>
        <fullName evidence="2">DUF928 domain-containing protein</fullName>
    </submittedName>
</protein>
<evidence type="ECO:0000313" key="2">
    <source>
        <dbReference type="EMBL" id="PHX56830.1"/>
    </source>
</evidence>
<feature type="compositionally biased region" description="Basic and acidic residues" evidence="1">
    <location>
        <begin position="40"/>
        <end position="56"/>
    </location>
</feature>
<dbReference type="Pfam" id="PF06051">
    <property type="entry name" value="DUF928"/>
    <property type="match status" value="1"/>
</dbReference>
<gene>
    <name evidence="2" type="ORF">CP500_003265</name>
</gene>
<dbReference type="RefSeq" id="WP_096829590.1">
    <property type="nucleotide sequence ID" value="NZ_NXIB02000011.1"/>
</dbReference>
<evidence type="ECO:0000256" key="1">
    <source>
        <dbReference type="SAM" id="MobiDB-lite"/>
    </source>
</evidence>
<keyword evidence="3" id="KW-1185">Reference proteome</keyword>